<evidence type="ECO:0000313" key="9">
    <source>
        <dbReference type="Proteomes" id="UP000298416"/>
    </source>
</evidence>
<dbReference type="Pfam" id="PF00069">
    <property type="entry name" value="Pkinase"/>
    <property type="match status" value="1"/>
</dbReference>
<accession>A0A8X8XF62</accession>
<reference evidence="8" key="2">
    <citation type="submission" date="2020-08" db="EMBL/GenBank/DDBJ databases">
        <title>Plant Genome Project.</title>
        <authorList>
            <person name="Zhang R.-G."/>
        </authorList>
    </citation>
    <scope>NUCLEOTIDE SEQUENCE</scope>
    <source>
        <strain evidence="8">Huo1</strain>
        <tissue evidence="8">Leaf</tissue>
    </source>
</reference>
<dbReference type="Pfam" id="PF23559">
    <property type="entry name" value="WHD_DRP"/>
    <property type="match status" value="1"/>
</dbReference>
<dbReference type="InterPro" id="IPR008271">
    <property type="entry name" value="Ser/Thr_kinase_AS"/>
</dbReference>
<keyword evidence="5" id="KW-1133">Transmembrane helix</keyword>
<feature type="domain" description="Protein kinase" evidence="7">
    <location>
        <begin position="176"/>
        <end position="411"/>
    </location>
</feature>
<keyword evidence="2" id="KW-0677">Repeat</keyword>
<evidence type="ECO:0000256" key="3">
    <source>
        <dbReference type="ARBA" id="ARBA00022741"/>
    </source>
</evidence>
<keyword evidence="3" id="KW-0547">Nucleotide-binding</keyword>
<dbReference type="GO" id="GO:0004672">
    <property type="term" value="F:protein kinase activity"/>
    <property type="evidence" value="ECO:0007669"/>
    <property type="project" value="InterPro"/>
</dbReference>
<dbReference type="SUPFAM" id="SSF56112">
    <property type="entry name" value="Protein kinase-like (PK-like)"/>
    <property type="match status" value="1"/>
</dbReference>
<keyword evidence="4" id="KW-0067">ATP-binding</keyword>
<dbReference type="SMART" id="SM00220">
    <property type="entry name" value="S_TKc"/>
    <property type="match status" value="1"/>
</dbReference>
<name>A0A8X8XF62_SALSN</name>
<sequence length="829" mass="93472">MKEKLPPNCFGEMATKLEITMQVRGFENNRGQEPCFAVTSNLFAGGDSIGSHGLDTLERLSNKKCYKIFDGDLNFTMASMDVVVINGCRISGLVEVNENVVDENCAGNRSGCVSNKFDNIELSLVTSKDEILLDDKGKVSMVFQDLDIGLGMPKKRFKLFNGGLNLTMVSMDGIVFNGLKNAGDEFWQEMQYNFMRDLRRRQGLQRVVHRLTGLAYALKEFRDDSSQRHQISADIQILKELDHPNLVKCYDVVFGDAGVSFLLLEPLDRGFTDVTCEFDLVTFAYQLLSGLNFLHRNRIRHGDIKLSNIFVDHTGQVKLLYLGNTLSNTTPFSPEIGAMHDEFSWDVWSVGLCVLKLGKSSGRFSESEDVQKQHVNLWTPSTELLRFLSACMQADVLKRRTAEQLVHHPFFDQLSHKKEVQLNKQIQLPPINKEDKLVRMWIAEECFELGATKRMEDVGNLYFNALIEREVIVPSKFDTILRQTMYKFNTSQAPDGLVKQGNYLRITPSNMNEIDSEALHLTWKCKTLDRNFSDALKIFKQLHTLVVHGDRCAVTGQLPSDFFLGLKLLRTLDLSRTHIAEVPGSIGKLESLRYLDMSGTPIQRLPESVDRLHRLQTLNLKYCVGLSALPRGLGKLVELRHLDLDIISQLKSMPKGMGNLVKLQTLQAFIVGSKNDGCGIEEVREAALLHKMYIDKLECGDANSQDTAEVLESLQPHFHLKELLLNIVTTVVNAFPRLEELTLEGMSALEVWTGVEDGDFPCLGQVSIRYCPELRLLPLSQLSSLERLEISHCKQLMSLTEGSLPDSLDSLIIRCCPGINERCRKDGVD</sequence>
<evidence type="ECO:0000256" key="1">
    <source>
        <dbReference type="ARBA" id="ARBA00022692"/>
    </source>
</evidence>
<dbReference type="GO" id="GO:0005524">
    <property type="term" value="F:ATP binding"/>
    <property type="evidence" value="ECO:0007669"/>
    <property type="project" value="InterPro"/>
</dbReference>
<evidence type="ECO:0000259" key="7">
    <source>
        <dbReference type="PROSITE" id="PS50011"/>
    </source>
</evidence>
<reference evidence="8" key="1">
    <citation type="submission" date="2018-01" db="EMBL/GenBank/DDBJ databases">
        <authorList>
            <person name="Mao J.F."/>
        </authorList>
    </citation>
    <scope>NUCLEOTIDE SEQUENCE</scope>
    <source>
        <strain evidence="8">Huo1</strain>
        <tissue evidence="8">Leaf</tissue>
    </source>
</reference>
<organism evidence="8">
    <name type="scientific">Salvia splendens</name>
    <name type="common">Scarlet sage</name>
    <dbReference type="NCBI Taxonomy" id="180675"/>
    <lineage>
        <taxon>Eukaryota</taxon>
        <taxon>Viridiplantae</taxon>
        <taxon>Streptophyta</taxon>
        <taxon>Embryophyta</taxon>
        <taxon>Tracheophyta</taxon>
        <taxon>Spermatophyta</taxon>
        <taxon>Magnoliopsida</taxon>
        <taxon>eudicotyledons</taxon>
        <taxon>Gunneridae</taxon>
        <taxon>Pentapetalae</taxon>
        <taxon>asterids</taxon>
        <taxon>lamiids</taxon>
        <taxon>Lamiales</taxon>
        <taxon>Lamiaceae</taxon>
        <taxon>Nepetoideae</taxon>
        <taxon>Mentheae</taxon>
        <taxon>Salviinae</taxon>
        <taxon>Salvia</taxon>
        <taxon>Salvia subgen. Calosphace</taxon>
        <taxon>core Calosphace</taxon>
    </lineage>
</organism>
<keyword evidence="6" id="KW-0472">Membrane</keyword>
<dbReference type="Proteomes" id="UP000298416">
    <property type="component" value="Unassembled WGS sequence"/>
</dbReference>
<dbReference type="AlphaFoldDB" id="A0A8X8XF62"/>
<dbReference type="InterPro" id="IPR000719">
    <property type="entry name" value="Prot_kinase_dom"/>
</dbReference>
<dbReference type="Gene3D" id="3.80.10.10">
    <property type="entry name" value="Ribonuclease Inhibitor"/>
    <property type="match status" value="1"/>
</dbReference>
<dbReference type="Gene3D" id="1.10.510.10">
    <property type="entry name" value="Transferase(Phosphotransferase) domain 1"/>
    <property type="match status" value="1"/>
</dbReference>
<evidence type="ECO:0000256" key="6">
    <source>
        <dbReference type="ARBA" id="ARBA00023136"/>
    </source>
</evidence>
<dbReference type="Gene3D" id="3.30.200.20">
    <property type="entry name" value="Phosphorylase Kinase, domain 1"/>
    <property type="match status" value="1"/>
</dbReference>
<keyword evidence="9" id="KW-1185">Reference proteome</keyword>
<evidence type="ECO:0000256" key="2">
    <source>
        <dbReference type="ARBA" id="ARBA00022737"/>
    </source>
</evidence>
<keyword evidence="1" id="KW-0812">Transmembrane</keyword>
<protein>
    <recommendedName>
        <fullName evidence="7">Protein kinase domain-containing protein</fullName>
    </recommendedName>
</protein>
<dbReference type="InterPro" id="IPR058922">
    <property type="entry name" value="WHD_DRP"/>
</dbReference>
<dbReference type="InterPro" id="IPR055414">
    <property type="entry name" value="LRR_R13L4/SHOC2-like"/>
</dbReference>
<dbReference type="PANTHER" id="PTHR47186">
    <property type="entry name" value="LEUCINE-RICH REPEAT-CONTAINING PROTEIN 57"/>
    <property type="match status" value="1"/>
</dbReference>
<evidence type="ECO:0000256" key="4">
    <source>
        <dbReference type="ARBA" id="ARBA00022840"/>
    </source>
</evidence>
<dbReference type="PROSITE" id="PS50011">
    <property type="entry name" value="PROTEIN_KINASE_DOM"/>
    <property type="match status" value="1"/>
</dbReference>
<dbReference type="Pfam" id="PF23598">
    <property type="entry name" value="LRR_14"/>
    <property type="match status" value="1"/>
</dbReference>
<proteinExistence type="predicted"/>
<dbReference type="SUPFAM" id="SSF52058">
    <property type="entry name" value="L domain-like"/>
    <property type="match status" value="1"/>
</dbReference>
<dbReference type="InterPro" id="IPR032675">
    <property type="entry name" value="LRR_dom_sf"/>
</dbReference>
<evidence type="ECO:0000313" key="8">
    <source>
        <dbReference type="EMBL" id="KAG6411757.1"/>
    </source>
</evidence>
<dbReference type="InterPro" id="IPR011009">
    <property type="entry name" value="Kinase-like_dom_sf"/>
</dbReference>
<comment type="caution">
    <text evidence="8">The sequence shown here is derived from an EMBL/GenBank/DDBJ whole genome shotgun (WGS) entry which is preliminary data.</text>
</comment>
<evidence type="ECO:0000256" key="5">
    <source>
        <dbReference type="ARBA" id="ARBA00022989"/>
    </source>
</evidence>
<dbReference type="PANTHER" id="PTHR47186:SF24">
    <property type="entry name" value="DISEASE RESISTANCE RPP13-LIKE PROTEIN 1"/>
    <property type="match status" value="1"/>
</dbReference>
<dbReference type="PROSITE" id="PS00108">
    <property type="entry name" value="PROTEIN_KINASE_ST"/>
    <property type="match status" value="1"/>
</dbReference>
<gene>
    <name evidence="8" type="ORF">SASPL_129841</name>
</gene>
<dbReference type="EMBL" id="PNBA02000010">
    <property type="protein sequence ID" value="KAG6411757.1"/>
    <property type="molecule type" value="Genomic_DNA"/>
</dbReference>